<dbReference type="Proteomes" id="UP001597548">
    <property type="component" value="Unassembled WGS sequence"/>
</dbReference>
<comment type="caution">
    <text evidence="1">The sequence shown here is derived from an EMBL/GenBank/DDBJ whole genome shotgun (WGS) entry which is preliminary data.</text>
</comment>
<dbReference type="RefSeq" id="WP_194508134.1">
    <property type="nucleotide sequence ID" value="NZ_JADILU010000004.1"/>
</dbReference>
<evidence type="ECO:0000313" key="2">
    <source>
        <dbReference type="Proteomes" id="UP001597548"/>
    </source>
</evidence>
<accession>A0ABW5ZSW6</accession>
<keyword evidence="2" id="KW-1185">Reference proteome</keyword>
<proteinExistence type="predicted"/>
<evidence type="ECO:0000313" key="1">
    <source>
        <dbReference type="EMBL" id="MFD2916124.1"/>
    </source>
</evidence>
<reference evidence="2" key="1">
    <citation type="journal article" date="2019" name="Int. J. Syst. Evol. Microbiol.">
        <title>The Global Catalogue of Microorganisms (GCM) 10K type strain sequencing project: providing services to taxonomists for standard genome sequencing and annotation.</title>
        <authorList>
            <consortium name="The Broad Institute Genomics Platform"/>
            <consortium name="The Broad Institute Genome Sequencing Center for Infectious Disease"/>
            <person name="Wu L."/>
            <person name="Ma J."/>
        </authorList>
    </citation>
    <scope>NUCLEOTIDE SEQUENCE [LARGE SCALE GENOMIC DNA]</scope>
    <source>
        <strain evidence="2">KCTC 32514</strain>
    </source>
</reference>
<gene>
    <name evidence="1" type="ORF">ACFS29_10780</name>
</gene>
<sequence length="119" mass="13728">MERAHLNLLNEIDCVNSEILKFETTGILSSNETYNPTIEISKSEIDNTYDFSVECQEGIISFDTSFSQIDADTFQFNDKEFTIVNNSFNILLVDEIEIYNEDFTTVLETRDLVLTYSKL</sequence>
<organism evidence="1 2">
    <name type="scientific">Psychroserpens luteus</name>
    <dbReference type="NCBI Taxonomy" id="1434066"/>
    <lineage>
        <taxon>Bacteria</taxon>
        <taxon>Pseudomonadati</taxon>
        <taxon>Bacteroidota</taxon>
        <taxon>Flavobacteriia</taxon>
        <taxon>Flavobacteriales</taxon>
        <taxon>Flavobacteriaceae</taxon>
        <taxon>Psychroserpens</taxon>
    </lineage>
</organism>
<protein>
    <submittedName>
        <fullName evidence="1">Uncharacterized protein</fullName>
    </submittedName>
</protein>
<dbReference type="EMBL" id="JBHUOS010000009">
    <property type="protein sequence ID" value="MFD2916124.1"/>
    <property type="molecule type" value="Genomic_DNA"/>
</dbReference>
<name>A0ABW5ZSW6_9FLAO</name>